<dbReference type="HOGENOM" id="CLU_578924_0_0_1"/>
<dbReference type="PROSITE" id="PS00028">
    <property type="entry name" value="ZINC_FINGER_C2H2_1"/>
    <property type="match status" value="1"/>
</dbReference>
<evidence type="ECO:0000259" key="2">
    <source>
        <dbReference type="PROSITE" id="PS00028"/>
    </source>
</evidence>
<dbReference type="AlphaFoldDB" id="N1QHK6"/>
<reference evidence="3 4" key="1">
    <citation type="journal article" date="2012" name="PLoS Pathog.">
        <title>Diverse lifestyles and strategies of plant pathogenesis encoded in the genomes of eighteen Dothideomycetes fungi.</title>
        <authorList>
            <person name="Ohm R.A."/>
            <person name="Feau N."/>
            <person name="Henrissat B."/>
            <person name="Schoch C.L."/>
            <person name="Horwitz B.A."/>
            <person name="Barry K.W."/>
            <person name="Condon B.J."/>
            <person name="Copeland A.C."/>
            <person name="Dhillon B."/>
            <person name="Glaser F."/>
            <person name="Hesse C.N."/>
            <person name="Kosti I."/>
            <person name="LaButti K."/>
            <person name="Lindquist E.A."/>
            <person name="Lucas S."/>
            <person name="Salamov A.A."/>
            <person name="Bradshaw R.E."/>
            <person name="Ciuffetti L."/>
            <person name="Hamelin R.C."/>
            <person name="Kema G.H.J."/>
            <person name="Lawrence C."/>
            <person name="Scott J.A."/>
            <person name="Spatafora J.W."/>
            <person name="Turgeon B.G."/>
            <person name="de Wit P.J.G.M."/>
            <person name="Zhong S."/>
            <person name="Goodwin S.B."/>
            <person name="Grigoriev I.V."/>
        </authorList>
    </citation>
    <scope>NUCLEOTIDE SEQUENCE [LARGE SCALE GENOMIC DNA]</scope>
    <source>
        <strain evidence="3 4">SO2202</strain>
    </source>
</reference>
<dbReference type="STRING" id="692275.N1QHK6"/>
<gene>
    <name evidence="3" type="ORF">SEPMUDRAFT_110964</name>
</gene>
<evidence type="ECO:0000256" key="1">
    <source>
        <dbReference type="SAM" id="MobiDB-lite"/>
    </source>
</evidence>
<evidence type="ECO:0000313" key="4">
    <source>
        <dbReference type="Proteomes" id="UP000016931"/>
    </source>
</evidence>
<feature type="region of interest" description="Disordered" evidence="1">
    <location>
        <begin position="169"/>
        <end position="188"/>
    </location>
</feature>
<feature type="region of interest" description="Disordered" evidence="1">
    <location>
        <begin position="364"/>
        <end position="389"/>
    </location>
</feature>
<evidence type="ECO:0000313" key="3">
    <source>
        <dbReference type="EMBL" id="EMF09489.1"/>
    </source>
</evidence>
<protein>
    <recommendedName>
        <fullName evidence="2">C2H2-type domain-containing protein</fullName>
    </recommendedName>
</protein>
<dbReference type="InterPro" id="IPR013087">
    <property type="entry name" value="Znf_C2H2_type"/>
</dbReference>
<dbReference type="GeneID" id="27898024"/>
<dbReference type="EMBL" id="KB456269">
    <property type="protein sequence ID" value="EMF09489.1"/>
    <property type="molecule type" value="Genomic_DNA"/>
</dbReference>
<feature type="domain" description="C2H2-type" evidence="2">
    <location>
        <begin position="29"/>
        <end position="49"/>
    </location>
</feature>
<accession>N1QHK6</accession>
<dbReference type="RefSeq" id="XP_016757610.1">
    <property type="nucleotide sequence ID" value="XM_016900887.1"/>
</dbReference>
<dbReference type="Proteomes" id="UP000016931">
    <property type="component" value="Unassembled WGS sequence"/>
</dbReference>
<keyword evidence="4" id="KW-1185">Reference proteome</keyword>
<dbReference type="OrthoDB" id="3357002at2759"/>
<proteinExistence type="predicted"/>
<name>N1QHK6_SPHMS</name>
<feature type="region of interest" description="Disordered" evidence="1">
    <location>
        <begin position="50"/>
        <end position="75"/>
    </location>
</feature>
<sequence>MASPDVHSHIWSPGRRLLGQYTFASAQECSGCGQAFMHEKAFCHHAPCHQPATGSREHLSGSDGDKTGQEDKVKAHAEEDITPLNDFEAQLLAAANDTSSKEIQAEKQSPMLVQALNEGANTSKRNVGAGISRTESPHARICYGCGKGFWDSQRFWNHDPCFTTIAKTKPSSVSVPRNPPDTSSKKMRDDADLSLHCMAPNAQKHSPINAEQANNECVTVKGKERETPENVTNVAPSPEVQRLLVALAQNNPEARPIPPAELHDVLHRGPDMLALASRMEEDNGILQHWLEHRKGDTLEQVSKSKATVAPRPSLKQRKRMLRTCKEETMANILCYAKPGEDLDWTKTEDRAERARLQNIIKGRRRRERELHRGGRSGSGGDYPGAEGVRGFLSQRSGSEQHVLGQCNQSREVLNASVLERELLQYAALEKQSRRHSGLMKTPQHHSLTTVTGLKLRDATDHDFEQFIEEVDP</sequence>
<feature type="compositionally biased region" description="Basic and acidic residues" evidence="1">
    <location>
        <begin position="55"/>
        <end position="75"/>
    </location>
</feature>
<organism evidence="3 4">
    <name type="scientific">Sphaerulina musiva (strain SO2202)</name>
    <name type="common">Poplar stem canker fungus</name>
    <name type="synonym">Septoria musiva</name>
    <dbReference type="NCBI Taxonomy" id="692275"/>
    <lineage>
        <taxon>Eukaryota</taxon>
        <taxon>Fungi</taxon>
        <taxon>Dikarya</taxon>
        <taxon>Ascomycota</taxon>
        <taxon>Pezizomycotina</taxon>
        <taxon>Dothideomycetes</taxon>
        <taxon>Dothideomycetidae</taxon>
        <taxon>Mycosphaerellales</taxon>
        <taxon>Mycosphaerellaceae</taxon>
        <taxon>Sphaerulina</taxon>
    </lineage>
</organism>